<dbReference type="SUPFAM" id="SSF56112">
    <property type="entry name" value="Protein kinase-like (PK-like)"/>
    <property type="match status" value="1"/>
</dbReference>
<feature type="transmembrane region" description="Helical" evidence="2">
    <location>
        <begin position="521"/>
        <end position="542"/>
    </location>
</feature>
<dbReference type="PANTHER" id="PTHR10566:SF113">
    <property type="entry name" value="PROTEIN ACTIVITY OF BC1 COMPLEX KINASE 7, CHLOROPLASTIC"/>
    <property type="match status" value="1"/>
</dbReference>
<sequence>MTKTTSRSRLTEIIHVFIKENVLPNLIQQKNPEQVKKAFEELGSTFIKIGQMLSVRDDLLSAEFTKTFKTLQDNVPSDPFVTTKKTIEQELDASLETIFTSFNKAPFASASMGQAHRATLKNGDAVVVKVQHPNIAKEIMMDLQLFERAIPLIKYIPETSVIDLKGVLQEVKRSLINELDFYKESQNGARFYDLNNHWYEIRSPKIYEALCTKKVIVMEEMSGKNFNQLMNLEETDERLIETLTNTQLKQQVAKRLIEHFMKQIFDDGFFHADPHPGNLLFHPLSVEELSENVTTDTKEHQKQLGAISFKTTATVTEPLQPYTISYIDFGMMGSLSASLRQKLMEIVLAIYTRDIYRIEKAVINLCQQEGPFDESEFHQQLASFLTQYLDLPLEEIDLQEVFAQIVSICHQNNLQIDRDITLLLKAFSTLEGVIRVLDPEVSLMEVATPIAQRYFLAHLSVEDTLKQAGLDILDGIKTVPKIPQQVYHLLETWRSGQGKINLELKKQDQLMNRIESMVNRLVFGVILAALIVGSSLLVQAAPDDQINFITLLGIFTYTIAAVVILFLAIDTLINYYKKRRK</sequence>
<gene>
    <name evidence="4" type="primary">ubiB</name>
    <name evidence="5" type="ORF">A5802_002528</name>
    <name evidence="4" type="ORF">EMU01_08000</name>
</gene>
<dbReference type="EMBL" id="NGMS01000002">
    <property type="protein sequence ID" value="OTP25375.1"/>
    <property type="molecule type" value="Genomic_DNA"/>
</dbReference>
<dbReference type="RefSeq" id="WP_071866120.1">
    <property type="nucleotide sequence ID" value="NZ_BJWA01000004.1"/>
</dbReference>
<accession>A0A1L8V2X1</accession>
<organism evidence="5 6">
    <name type="scientific">Enterococcus mundtii</name>
    <dbReference type="NCBI Taxonomy" id="53346"/>
    <lineage>
        <taxon>Bacteria</taxon>
        <taxon>Bacillati</taxon>
        <taxon>Bacillota</taxon>
        <taxon>Bacilli</taxon>
        <taxon>Lactobacillales</taxon>
        <taxon>Enterococcaceae</taxon>
        <taxon>Enterococcus</taxon>
    </lineage>
</organism>
<dbReference type="CDD" id="cd05121">
    <property type="entry name" value="ABC1_ADCK3-like"/>
    <property type="match status" value="1"/>
</dbReference>
<reference evidence="5 6" key="1">
    <citation type="submission" date="2017-05" db="EMBL/GenBank/DDBJ databases">
        <title>The Genome Sequence of Enterococcus mundtii 6B1_DIV0119.</title>
        <authorList>
            <consortium name="The Broad Institute Genomics Platform"/>
            <consortium name="The Broad Institute Genomic Center for Infectious Diseases"/>
            <person name="Earl A."/>
            <person name="Manson A."/>
            <person name="Schwartman J."/>
            <person name="Gilmore M."/>
            <person name="Abouelleil A."/>
            <person name="Cao P."/>
            <person name="Chapman S."/>
            <person name="Cusick C."/>
            <person name="Shea T."/>
            <person name="Young S."/>
            <person name="Neafsey D."/>
            <person name="Nusbaum C."/>
            <person name="Birren B."/>
        </authorList>
    </citation>
    <scope>NUCLEOTIDE SEQUENCE [LARGE SCALE GENOMIC DNA]</scope>
    <source>
        <strain evidence="5 6">6B1_DIV0119</strain>
    </source>
</reference>
<keyword evidence="2" id="KW-1133">Transmembrane helix</keyword>
<keyword evidence="2" id="KW-0812">Transmembrane</keyword>
<evidence type="ECO:0000313" key="6">
    <source>
        <dbReference type="Proteomes" id="UP000195024"/>
    </source>
</evidence>
<feature type="domain" description="ABC1 atypical kinase-like" evidence="3">
    <location>
        <begin position="71"/>
        <end position="360"/>
    </location>
</feature>
<dbReference type="Proteomes" id="UP000321175">
    <property type="component" value="Unassembled WGS sequence"/>
</dbReference>
<dbReference type="InterPro" id="IPR050154">
    <property type="entry name" value="UbiB_kinase"/>
</dbReference>
<keyword evidence="5" id="KW-0830">Ubiquinone</keyword>
<dbReference type="GeneID" id="61001016"/>
<reference evidence="4 7" key="2">
    <citation type="submission" date="2019-07" db="EMBL/GenBank/DDBJ databases">
        <title>Whole genome shotgun sequence of Enterococcus mundtii NBRC 100490.</title>
        <authorList>
            <person name="Hosoyama A."/>
            <person name="Uohara A."/>
            <person name="Ohji S."/>
            <person name="Ichikawa N."/>
        </authorList>
    </citation>
    <scope>NUCLEOTIDE SEQUENCE [LARGE SCALE GENOMIC DNA]</scope>
    <source>
        <strain evidence="4 7">NBRC 100490</strain>
    </source>
</reference>
<dbReference type="InterPro" id="IPR011009">
    <property type="entry name" value="Kinase-like_dom_sf"/>
</dbReference>
<keyword evidence="7" id="KW-1185">Reference proteome</keyword>
<evidence type="ECO:0000256" key="1">
    <source>
        <dbReference type="ARBA" id="ARBA00009670"/>
    </source>
</evidence>
<dbReference type="AlphaFoldDB" id="A0A1L8V2X1"/>
<evidence type="ECO:0000259" key="3">
    <source>
        <dbReference type="Pfam" id="PF03109"/>
    </source>
</evidence>
<dbReference type="PANTHER" id="PTHR10566">
    <property type="entry name" value="CHAPERONE-ACTIVITY OF BC1 COMPLEX CABC1 -RELATED"/>
    <property type="match status" value="1"/>
</dbReference>
<comment type="caution">
    <text evidence="5">The sequence shown here is derived from an EMBL/GenBank/DDBJ whole genome shotgun (WGS) entry which is preliminary data.</text>
</comment>
<evidence type="ECO:0000313" key="4">
    <source>
        <dbReference type="EMBL" id="GEL79656.1"/>
    </source>
</evidence>
<protein>
    <submittedName>
        <fullName evidence="4">ABC transporter</fullName>
    </submittedName>
    <submittedName>
        <fullName evidence="5">Ubiquinone biosynthesis protein</fullName>
    </submittedName>
</protein>
<evidence type="ECO:0000256" key="2">
    <source>
        <dbReference type="SAM" id="Phobius"/>
    </source>
</evidence>
<feature type="transmembrane region" description="Helical" evidence="2">
    <location>
        <begin position="548"/>
        <end position="573"/>
    </location>
</feature>
<dbReference type="Proteomes" id="UP000195024">
    <property type="component" value="Unassembled WGS sequence"/>
</dbReference>
<dbReference type="InterPro" id="IPR004147">
    <property type="entry name" value="ABC1_dom"/>
</dbReference>
<dbReference type="EMBL" id="BJWA01000004">
    <property type="protein sequence ID" value="GEL79656.1"/>
    <property type="molecule type" value="Genomic_DNA"/>
</dbReference>
<keyword evidence="2" id="KW-0472">Membrane</keyword>
<dbReference type="Pfam" id="PF03109">
    <property type="entry name" value="ABC1"/>
    <property type="match status" value="1"/>
</dbReference>
<evidence type="ECO:0000313" key="5">
    <source>
        <dbReference type="EMBL" id="OTP25375.1"/>
    </source>
</evidence>
<name>A0A1L8V2X1_ENTMU</name>
<comment type="similarity">
    <text evidence="1">Belongs to the protein kinase superfamily. ADCK protein kinase family.</text>
</comment>
<evidence type="ECO:0000313" key="7">
    <source>
        <dbReference type="Proteomes" id="UP000321175"/>
    </source>
</evidence>
<proteinExistence type="inferred from homology"/>